<dbReference type="EMBL" id="CM046398">
    <property type="protein sequence ID" value="KAI8533058.1"/>
    <property type="molecule type" value="Genomic_DNA"/>
</dbReference>
<evidence type="ECO:0000313" key="1">
    <source>
        <dbReference type="EMBL" id="KAI8533058.1"/>
    </source>
</evidence>
<protein>
    <submittedName>
        <fullName evidence="1">Uncharacterized protein</fullName>
    </submittedName>
</protein>
<evidence type="ECO:0000313" key="2">
    <source>
        <dbReference type="Proteomes" id="UP001062846"/>
    </source>
</evidence>
<sequence length="320" mass="34609">MLHCLGCVRPTNLFALPRALNFTALALETVAALEPASPSCDASVLEPTAEAVLHEFFMPSEPAERPPISHGLYVWLTLCNITLSAESYNLRARKIQPGRRATRSKHPPAMRNKTCESPTPPAKNKTGESPTPSAKNKIGESPTPPRESSTPIPITLAPHTTPEAVLVLYEGIGLFIPIASVCGTRISILVVDTLVKNGDAVSNYLANLDQAHRVRLLIGSIIGEGIAIIVPYMWPENQLTTSLSMILLVATIAFCCLFGDLKLVNNVVGAAACLTMLEICAFLIKKNWGNLLVAFIAEVYCIFSLALVTWGDVPPLYRKL</sequence>
<dbReference type="Proteomes" id="UP001062846">
    <property type="component" value="Chromosome 11"/>
</dbReference>
<organism evidence="1 2">
    <name type="scientific">Rhododendron molle</name>
    <name type="common">Chinese azalea</name>
    <name type="synonym">Azalea mollis</name>
    <dbReference type="NCBI Taxonomy" id="49168"/>
    <lineage>
        <taxon>Eukaryota</taxon>
        <taxon>Viridiplantae</taxon>
        <taxon>Streptophyta</taxon>
        <taxon>Embryophyta</taxon>
        <taxon>Tracheophyta</taxon>
        <taxon>Spermatophyta</taxon>
        <taxon>Magnoliopsida</taxon>
        <taxon>eudicotyledons</taxon>
        <taxon>Gunneridae</taxon>
        <taxon>Pentapetalae</taxon>
        <taxon>asterids</taxon>
        <taxon>Ericales</taxon>
        <taxon>Ericaceae</taxon>
        <taxon>Ericoideae</taxon>
        <taxon>Rhodoreae</taxon>
        <taxon>Rhododendron</taxon>
    </lineage>
</organism>
<comment type="caution">
    <text evidence="1">The sequence shown here is derived from an EMBL/GenBank/DDBJ whole genome shotgun (WGS) entry which is preliminary data.</text>
</comment>
<accession>A0ACC0LW84</accession>
<name>A0ACC0LW84_RHOML</name>
<reference evidence="1" key="1">
    <citation type="submission" date="2022-02" db="EMBL/GenBank/DDBJ databases">
        <title>Plant Genome Project.</title>
        <authorList>
            <person name="Zhang R.-G."/>
        </authorList>
    </citation>
    <scope>NUCLEOTIDE SEQUENCE</scope>
    <source>
        <strain evidence="1">AT1</strain>
    </source>
</reference>
<proteinExistence type="predicted"/>
<keyword evidence="2" id="KW-1185">Reference proteome</keyword>
<gene>
    <name evidence="1" type="ORF">RHMOL_Rhmol11G0266600</name>
</gene>